<comment type="function">
    <text evidence="3">Flagellin is the subunit protein which polymerizes to form the filaments of bacterial flagella.</text>
</comment>
<evidence type="ECO:0000313" key="6">
    <source>
        <dbReference type="EMBL" id="POF30147.1"/>
    </source>
</evidence>
<comment type="caution">
    <text evidence="6">The sequence shown here is derived from an EMBL/GenBank/DDBJ whole genome shotgun (WGS) entry which is preliminary data.</text>
</comment>
<sequence>MSSLLTNASAMTALQTLRHTSANLAETQNRISTGYRVAGAEDNAAYWSIATTMRSDNMALGAVEDSLGLGAATVDVMYTAMDSTVDVMNEIKAKVVAARTPGVDRGKIQSDITELQNQLRSTADSAVFNGENWLASDVTAVTSKDIVSSFTRSGGAIQIQVTTVDITATQLYDTAAGTTGILDQDRGFGGLANVTGAGGIADFDLSAVTDADTASIDALVDGIDAALGEITDSATLLGSIKSRVDLQTDFVSALRDAIDRGVGQLVDADMNKESTRLQALQTQQQLGIQALSIANQGSQNILSLFR</sequence>
<dbReference type="RefSeq" id="WP_103223533.1">
    <property type="nucleotide sequence ID" value="NZ_PPCN01000007.1"/>
</dbReference>
<comment type="subcellular location">
    <subcellularLocation>
        <location evidence="3">Secreted</location>
    </subcellularLocation>
    <subcellularLocation>
        <location evidence="3">Bacterial flagellum</location>
    </subcellularLocation>
</comment>
<organism evidence="6 7">
    <name type="scientific">Roseibium marinum</name>
    <dbReference type="NCBI Taxonomy" id="281252"/>
    <lineage>
        <taxon>Bacteria</taxon>
        <taxon>Pseudomonadati</taxon>
        <taxon>Pseudomonadota</taxon>
        <taxon>Alphaproteobacteria</taxon>
        <taxon>Hyphomicrobiales</taxon>
        <taxon>Stappiaceae</taxon>
        <taxon>Roseibium</taxon>
    </lineage>
</organism>
<evidence type="ECO:0000256" key="3">
    <source>
        <dbReference type="RuleBase" id="RU362073"/>
    </source>
</evidence>
<dbReference type="NCBIfam" id="NF009329">
    <property type="entry name" value="PRK12687.1"/>
    <property type="match status" value="1"/>
</dbReference>
<name>A0A2S3UR05_9HYPH</name>
<dbReference type="PANTHER" id="PTHR42792">
    <property type="entry name" value="FLAGELLIN"/>
    <property type="match status" value="1"/>
</dbReference>
<dbReference type="GO" id="GO:0005576">
    <property type="term" value="C:extracellular region"/>
    <property type="evidence" value="ECO:0007669"/>
    <property type="project" value="UniProtKB-SubCell"/>
</dbReference>
<dbReference type="Pfam" id="PF00700">
    <property type="entry name" value="Flagellin_C"/>
    <property type="match status" value="1"/>
</dbReference>
<keyword evidence="6" id="KW-0966">Cell projection</keyword>
<keyword evidence="3" id="KW-0964">Secreted</keyword>
<evidence type="ECO:0000313" key="7">
    <source>
        <dbReference type="Proteomes" id="UP000236959"/>
    </source>
</evidence>
<keyword evidence="2 3" id="KW-0975">Bacterial flagellum</keyword>
<comment type="similarity">
    <text evidence="1 3">Belongs to the bacterial flagellin family.</text>
</comment>
<keyword evidence="6" id="KW-0969">Cilium</keyword>
<dbReference type="PANTHER" id="PTHR42792:SF2">
    <property type="entry name" value="FLAGELLIN"/>
    <property type="match status" value="1"/>
</dbReference>
<evidence type="ECO:0000256" key="2">
    <source>
        <dbReference type="ARBA" id="ARBA00023143"/>
    </source>
</evidence>
<feature type="domain" description="Flagellin C-terminal" evidence="5">
    <location>
        <begin position="221"/>
        <end position="305"/>
    </location>
</feature>
<dbReference type="SUPFAM" id="SSF64518">
    <property type="entry name" value="Phase 1 flagellin"/>
    <property type="match status" value="1"/>
</dbReference>
<evidence type="ECO:0000259" key="4">
    <source>
        <dbReference type="Pfam" id="PF00669"/>
    </source>
</evidence>
<dbReference type="EMBL" id="PPCN01000007">
    <property type="protein sequence ID" value="POF30147.1"/>
    <property type="molecule type" value="Genomic_DNA"/>
</dbReference>
<dbReference type="OrthoDB" id="8328560at2"/>
<keyword evidence="6" id="KW-0282">Flagellum</keyword>
<dbReference type="GO" id="GO:0005198">
    <property type="term" value="F:structural molecule activity"/>
    <property type="evidence" value="ECO:0007669"/>
    <property type="project" value="UniProtKB-UniRule"/>
</dbReference>
<dbReference type="InterPro" id="IPR001492">
    <property type="entry name" value="Flagellin"/>
</dbReference>
<reference evidence="6 7" key="1">
    <citation type="submission" date="2018-01" db="EMBL/GenBank/DDBJ databases">
        <title>Genomic Encyclopedia of Archaeal and Bacterial Type Strains, Phase II (KMG-II): from individual species to whole genera.</title>
        <authorList>
            <person name="Goeker M."/>
        </authorList>
    </citation>
    <scope>NUCLEOTIDE SEQUENCE [LARGE SCALE GENOMIC DNA]</scope>
    <source>
        <strain evidence="6 7">DSM 17023</strain>
    </source>
</reference>
<proteinExistence type="inferred from homology"/>
<dbReference type="Proteomes" id="UP000236959">
    <property type="component" value="Unassembled WGS sequence"/>
</dbReference>
<evidence type="ECO:0000259" key="5">
    <source>
        <dbReference type="Pfam" id="PF00700"/>
    </source>
</evidence>
<dbReference type="AlphaFoldDB" id="A0A2S3UR05"/>
<evidence type="ECO:0000256" key="1">
    <source>
        <dbReference type="ARBA" id="ARBA00005709"/>
    </source>
</evidence>
<accession>A0A2S3UR05</accession>
<keyword evidence="7" id="KW-1185">Reference proteome</keyword>
<dbReference type="Gene3D" id="1.20.1330.10">
    <property type="entry name" value="f41 fragment of flagellin, N-terminal domain"/>
    <property type="match status" value="1"/>
</dbReference>
<dbReference type="GO" id="GO:0009288">
    <property type="term" value="C:bacterial-type flagellum"/>
    <property type="evidence" value="ECO:0007669"/>
    <property type="project" value="UniProtKB-SubCell"/>
</dbReference>
<dbReference type="Pfam" id="PF00669">
    <property type="entry name" value="Flagellin_N"/>
    <property type="match status" value="1"/>
</dbReference>
<gene>
    <name evidence="6" type="ORF">CLV41_107174</name>
</gene>
<feature type="domain" description="Flagellin N-terminal" evidence="4">
    <location>
        <begin position="6"/>
        <end position="136"/>
    </location>
</feature>
<dbReference type="InterPro" id="IPR046358">
    <property type="entry name" value="Flagellin_C"/>
</dbReference>
<protein>
    <recommendedName>
        <fullName evidence="3">Flagellin</fullName>
    </recommendedName>
</protein>
<dbReference type="InterPro" id="IPR001029">
    <property type="entry name" value="Flagellin_N"/>
</dbReference>